<reference evidence="2" key="1">
    <citation type="journal article" date="2015" name="Nature">
        <title>Complex archaea that bridge the gap between prokaryotes and eukaryotes.</title>
        <authorList>
            <person name="Spang A."/>
            <person name="Saw J.H."/>
            <person name="Jorgensen S.L."/>
            <person name="Zaremba-Niedzwiedzka K."/>
            <person name="Martijn J."/>
            <person name="Lind A.E."/>
            <person name="van Eijk R."/>
            <person name="Schleper C."/>
            <person name="Guy L."/>
            <person name="Ettema T.J."/>
        </authorList>
    </citation>
    <scope>NUCLEOTIDE SEQUENCE</scope>
</reference>
<gene>
    <name evidence="2" type="ORF">LCGC14_2708250</name>
</gene>
<dbReference type="EMBL" id="LAZR01048448">
    <property type="protein sequence ID" value="KKK91907.1"/>
    <property type="molecule type" value="Genomic_DNA"/>
</dbReference>
<keyword evidence="1" id="KW-0472">Membrane</keyword>
<keyword evidence="1" id="KW-1133">Transmembrane helix</keyword>
<name>A0A0F8ZDP9_9ZZZZ</name>
<proteinExistence type="predicted"/>
<evidence type="ECO:0000256" key="1">
    <source>
        <dbReference type="SAM" id="Phobius"/>
    </source>
</evidence>
<accession>A0A0F8ZDP9</accession>
<dbReference type="AlphaFoldDB" id="A0A0F8ZDP9"/>
<organism evidence="2">
    <name type="scientific">marine sediment metagenome</name>
    <dbReference type="NCBI Taxonomy" id="412755"/>
    <lineage>
        <taxon>unclassified sequences</taxon>
        <taxon>metagenomes</taxon>
        <taxon>ecological metagenomes</taxon>
    </lineage>
</organism>
<protein>
    <submittedName>
        <fullName evidence="2">Uncharacterized protein</fullName>
    </submittedName>
</protein>
<sequence length="93" mass="10128">MTVHTASHLLTREAHKTPRQAVRFAEGLDLATGRVHEFCGGARRTLALMVAGAMAGPVFWIYTPLGLLQLGYAAALNRSAWLTDDEIRKLGPI</sequence>
<keyword evidence="1" id="KW-0812">Transmembrane</keyword>
<comment type="caution">
    <text evidence="2">The sequence shown here is derived from an EMBL/GenBank/DDBJ whole genome shotgun (WGS) entry which is preliminary data.</text>
</comment>
<feature type="transmembrane region" description="Helical" evidence="1">
    <location>
        <begin position="46"/>
        <end position="63"/>
    </location>
</feature>
<evidence type="ECO:0000313" key="2">
    <source>
        <dbReference type="EMBL" id="KKK91907.1"/>
    </source>
</evidence>